<dbReference type="Proteomes" id="UP001281761">
    <property type="component" value="Unassembled WGS sequence"/>
</dbReference>
<reference evidence="1 2" key="1">
    <citation type="journal article" date="2022" name="bioRxiv">
        <title>Genomics of Preaxostyla Flagellates Illuminates Evolutionary Transitions and the Path Towards Mitochondrial Loss.</title>
        <authorList>
            <person name="Novak L.V.F."/>
            <person name="Treitli S.C."/>
            <person name="Pyrih J."/>
            <person name="Halakuc P."/>
            <person name="Pipaliya S.V."/>
            <person name="Vacek V."/>
            <person name="Brzon O."/>
            <person name="Soukal P."/>
            <person name="Eme L."/>
            <person name="Dacks J.B."/>
            <person name="Karnkowska A."/>
            <person name="Elias M."/>
            <person name="Hampl V."/>
        </authorList>
    </citation>
    <scope>NUCLEOTIDE SEQUENCE [LARGE SCALE GENOMIC DNA]</scope>
    <source>
        <strain evidence="1">NAU3</strain>
        <tissue evidence="1">Gut</tissue>
    </source>
</reference>
<organism evidence="1 2">
    <name type="scientific">Blattamonas nauphoetae</name>
    <dbReference type="NCBI Taxonomy" id="2049346"/>
    <lineage>
        <taxon>Eukaryota</taxon>
        <taxon>Metamonada</taxon>
        <taxon>Preaxostyla</taxon>
        <taxon>Oxymonadida</taxon>
        <taxon>Blattamonas</taxon>
    </lineage>
</organism>
<dbReference type="EMBL" id="JARBJD010000024">
    <property type="protein sequence ID" value="KAK2960241.1"/>
    <property type="molecule type" value="Genomic_DNA"/>
</dbReference>
<proteinExistence type="predicted"/>
<evidence type="ECO:0000313" key="1">
    <source>
        <dbReference type="EMBL" id="KAK2960241.1"/>
    </source>
</evidence>
<keyword evidence="2" id="KW-1185">Reference proteome</keyword>
<accession>A0ABQ9Y914</accession>
<protein>
    <submittedName>
        <fullName evidence="1">Uncharacterized protein</fullName>
    </submittedName>
</protein>
<name>A0ABQ9Y914_9EUKA</name>
<sequence>MRVDVMSPPHMCRFSIELLSQIGQQLPAGKGFSIVVKEMEGDVVKANAPSITLSGSIDRSIGLVTSCSSSVEIYGKTGTVEYGKKYQIVSLTANGKAGVADSTASFTVPDSPCRIETTSPPTLNLPNSEVSVMLIGASFSSSITAVTVKRGSTLINSKSVSFYSSTQIVATFASGITESTSSLAFNEEYEIHAISGLSESFINTGVKFTVPNYPVLTAVPFSFASSARTSFRLILEGTDLPVGETFLVSLKDIPTSITVKFETATTGSSTELPLGESHIFLYSTTYSLVSVVHNELSSISIPCVGLSFTTGARPSSLFLHVSSSGNDENEGIGSSPLRTLHKALVKTETESIEDPEMIVISDSCSIGELTEFGSIQEMTTVIVEGGEGRKIICNISEMEQREGMRMGQKKPMITLKRNTLSFSKLIFEMKKADNWIGSVFLVGEEGALSLESSEVRSSETISHRFVWIKKTGLFEGKELAITSISFGGKGSVMAVNEEGRLRLAACSFDGVPSGHSKPKRGLLNSART</sequence>
<evidence type="ECO:0000313" key="2">
    <source>
        <dbReference type="Proteomes" id="UP001281761"/>
    </source>
</evidence>
<gene>
    <name evidence="1" type="ORF">BLNAU_4794</name>
</gene>
<comment type="caution">
    <text evidence="1">The sequence shown here is derived from an EMBL/GenBank/DDBJ whole genome shotgun (WGS) entry which is preliminary data.</text>
</comment>